<evidence type="ECO:0000259" key="2">
    <source>
        <dbReference type="Pfam" id="PF11977"/>
    </source>
</evidence>
<accession>A0ABY2X4W5</accession>
<feature type="domain" description="RNase NYN" evidence="2">
    <location>
        <begin position="58"/>
        <end position="167"/>
    </location>
</feature>
<dbReference type="Gene3D" id="3.40.50.11980">
    <property type="match status" value="1"/>
</dbReference>
<keyword evidence="1" id="KW-0472">Membrane</keyword>
<keyword evidence="4" id="KW-1185">Reference proteome</keyword>
<name>A0ABY2X4W5_9RHOB</name>
<feature type="transmembrane region" description="Helical" evidence="1">
    <location>
        <begin position="27"/>
        <end position="47"/>
    </location>
</feature>
<organism evidence="3 4">
    <name type="scientific">Ruegeria sediminis</name>
    <dbReference type="NCBI Taxonomy" id="2583820"/>
    <lineage>
        <taxon>Bacteria</taxon>
        <taxon>Pseudomonadati</taxon>
        <taxon>Pseudomonadota</taxon>
        <taxon>Alphaproteobacteria</taxon>
        <taxon>Rhodobacterales</taxon>
        <taxon>Roseobacteraceae</taxon>
        <taxon>Ruegeria</taxon>
    </lineage>
</organism>
<keyword evidence="1" id="KW-0812">Transmembrane</keyword>
<evidence type="ECO:0000313" key="3">
    <source>
        <dbReference type="EMBL" id="TMV09985.1"/>
    </source>
</evidence>
<dbReference type="Proteomes" id="UP001193035">
    <property type="component" value="Unassembled WGS sequence"/>
</dbReference>
<sequence length="192" mass="20876">MIAPIVLFLASGSAVMATLFIPDWSDFLLIAGPCFLASVVLLVRAIARRAKQRKSSSTRWIVVDGSNVMHWRDGTPQIETVKETVNQISALGYTPGVVFDANAGHLLSGRYQHDGAFAKFLGLPEERVMVVPKGTPADPAILTAARDLGAQIVTNDRFRDWVGQFPEIHQPGHLIRGGYRSGELWLDVGAIG</sequence>
<evidence type="ECO:0000313" key="4">
    <source>
        <dbReference type="Proteomes" id="UP001193035"/>
    </source>
</evidence>
<comment type="caution">
    <text evidence="3">The sequence shown here is derived from an EMBL/GenBank/DDBJ whole genome shotgun (WGS) entry which is preliminary data.</text>
</comment>
<proteinExistence type="predicted"/>
<dbReference type="InterPro" id="IPR021869">
    <property type="entry name" value="RNase_Zc3h12_NYN"/>
</dbReference>
<dbReference type="EMBL" id="VCPD01000001">
    <property type="protein sequence ID" value="TMV09985.1"/>
    <property type="molecule type" value="Genomic_DNA"/>
</dbReference>
<gene>
    <name evidence="3" type="ORF">FGK63_02640</name>
</gene>
<protein>
    <recommendedName>
        <fullName evidence="2">RNase NYN domain-containing protein</fullName>
    </recommendedName>
</protein>
<reference evidence="3 4" key="1">
    <citation type="submission" date="2019-05" db="EMBL/GenBank/DDBJ databases">
        <title>Ruegeria sp. nov., isolated from tidal flat.</title>
        <authorList>
            <person name="Kim W."/>
        </authorList>
    </citation>
    <scope>NUCLEOTIDE SEQUENCE [LARGE SCALE GENOMIC DNA]</scope>
    <source>
        <strain evidence="3 4">CAU 1488</strain>
    </source>
</reference>
<keyword evidence="1" id="KW-1133">Transmembrane helix</keyword>
<evidence type="ECO:0000256" key="1">
    <source>
        <dbReference type="SAM" id="Phobius"/>
    </source>
</evidence>
<dbReference type="Pfam" id="PF11977">
    <property type="entry name" value="RNase_Zc3h12a"/>
    <property type="match status" value="1"/>
</dbReference>